<keyword evidence="7 9" id="KW-0808">Transferase</keyword>
<dbReference type="PANTHER" id="PTHR10434">
    <property type="entry name" value="1-ACYL-SN-GLYCEROL-3-PHOSPHATE ACYLTRANSFERASE"/>
    <property type="match status" value="1"/>
</dbReference>
<evidence type="ECO:0000313" key="11">
    <source>
        <dbReference type="EMBL" id="AKV02048.1"/>
    </source>
</evidence>
<comment type="domain">
    <text evidence="9">The HXXXXD motif is essential for acyltransferase activity and may constitute the binding site for the phosphate moiety of the glycerol-3-phosphate.</text>
</comment>
<keyword evidence="9" id="KW-1208">Phospholipid metabolism</keyword>
<evidence type="ECO:0000256" key="5">
    <source>
        <dbReference type="ARBA" id="ARBA00013211"/>
    </source>
</evidence>
<dbReference type="KEGG" id="llu:AKJ09_08711"/>
<accession>A0A0K1Q8H9</accession>
<comment type="pathway">
    <text evidence="3">Lipid metabolism.</text>
</comment>
<name>A0A0K1Q8H9_9BACT</name>
<organism evidence="11 12">
    <name type="scientific">Labilithrix luteola</name>
    <dbReference type="NCBI Taxonomy" id="1391654"/>
    <lineage>
        <taxon>Bacteria</taxon>
        <taxon>Pseudomonadati</taxon>
        <taxon>Myxococcota</taxon>
        <taxon>Polyangia</taxon>
        <taxon>Polyangiales</taxon>
        <taxon>Labilitrichaceae</taxon>
        <taxon>Labilithrix</taxon>
    </lineage>
</organism>
<evidence type="ECO:0000256" key="2">
    <source>
        <dbReference type="ARBA" id="ARBA00004728"/>
    </source>
</evidence>
<dbReference type="SUPFAM" id="SSF69593">
    <property type="entry name" value="Glycerol-3-phosphate (1)-acyltransferase"/>
    <property type="match status" value="1"/>
</dbReference>
<dbReference type="Proteomes" id="UP000064967">
    <property type="component" value="Chromosome"/>
</dbReference>
<comment type="pathway">
    <text evidence="2">Phospholipid metabolism; CDP-diacylglycerol biosynthesis; CDP-diacylglycerol from sn-glycerol 3-phosphate: step 2/3.</text>
</comment>
<dbReference type="Pfam" id="PF01553">
    <property type="entry name" value="Acyltransferase"/>
    <property type="match status" value="1"/>
</dbReference>
<comment type="similarity">
    <text evidence="4 9">Belongs to the 1-acyl-sn-glycerol-3-phosphate acyltransferase family.</text>
</comment>
<keyword evidence="12" id="KW-1185">Reference proteome</keyword>
<dbReference type="UniPathway" id="UPA00557">
    <property type="reaction ID" value="UER00613"/>
</dbReference>
<evidence type="ECO:0000256" key="7">
    <source>
        <dbReference type="ARBA" id="ARBA00022679"/>
    </source>
</evidence>
<dbReference type="InterPro" id="IPR002123">
    <property type="entry name" value="Plipid/glycerol_acylTrfase"/>
</dbReference>
<dbReference type="GO" id="GO:0006654">
    <property type="term" value="P:phosphatidic acid biosynthetic process"/>
    <property type="evidence" value="ECO:0007669"/>
    <property type="project" value="TreeGrafter"/>
</dbReference>
<dbReference type="EC" id="2.3.1.51" evidence="5 9"/>
<proteinExistence type="inferred from homology"/>
<sequence>MAGWPSQAVALRSSRSRCDVHVTCVLSHLTFSRSRVLAPPTTTMPSPRRSLLLSVRNAYEAIAVSAPTVLDAALGRLTRETCDRRLASFAAHVIENTRIEVRVHGRENVPKDSSRSYLVMSNHVSHYDIPVLYYVLGGRMRMVAKKELFHLPIFGRAIRDAGMIEVDRGNRMRAIASLDQAKAQLASGMPIWIAPEGTRSPSGELLPFKKGGFVLAFEMGVPILPVTIVGTRNVLPAKGLLSTAGATVDVTIHPLIESSTHAKLERKAARDALMREVRNAITSAFVDRNSSK</sequence>
<evidence type="ECO:0000256" key="1">
    <source>
        <dbReference type="ARBA" id="ARBA00001141"/>
    </source>
</evidence>
<dbReference type="SMART" id="SM00563">
    <property type="entry name" value="PlsC"/>
    <property type="match status" value="1"/>
</dbReference>
<dbReference type="InterPro" id="IPR004552">
    <property type="entry name" value="AGP_acyltrans"/>
</dbReference>
<dbReference type="NCBIfam" id="TIGR00530">
    <property type="entry name" value="AGP_acyltrn"/>
    <property type="match status" value="1"/>
</dbReference>
<dbReference type="PATRIC" id="fig|1391654.3.peg.8821"/>
<dbReference type="PANTHER" id="PTHR10434:SF11">
    <property type="entry name" value="1-ACYL-SN-GLYCEROL-3-PHOSPHATE ACYLTRANSFERASE"/>
    <property type="match status" value="1"/>
</dbReference>
<evidence type="ECO:0000256" key="4">
    <source>
        <dbReference type="ARBA" id="ARBA00008655"/>
    </source>
</evidence>
<feature type="domain" description="Phospholipid/glycerol acyltransferase" evidence="10">
    <location>
        <begin position="117"/>
        <end position="231"/>
    </location>
</feature>
<dbReference type="GO" id="GO:0016020">
    <property type="term" value="C:membrane"/>
    <property type="evidence" value="ECO:0007669"/>
    <property type="project" value="InterPro"/>
</dbReference>
<dbReference type="CDD" id="cd07989">
    <property type="entry name" value="LPLAT_AGPAT-like"/>
    <property type="match status" value="1"/>
</dbReference>
<protein>
    <recommendedName>
        <fullName evidence="6 9">1-acyl-sn-glycerol-3-phosphate acyltransferase</fullName>
        <ecNumber evidence="5 9">2.3.1.51</ecNumber>
    </recommendedName>
</protein>
<evidence type="ECO:0000256" key="8">
    <source>
        <dbReference type="ARBA" id="ARBA00023315"/>
    </source>
</evidence>
<evidence type="ECO:0000313" key="12">
    <source>
        <dbReference type="Proteomes" id="UP000064967"/>
    </source>
</evidence>
<dbReference type="GO" id="GO:0003841">
    <property type="term" value="F:1-acylglycerol-3-phosphate O-acyltransferase activity"/>
    <property type="evidence" value="ECO:0007669"/>
    <property type="project" value="UniProtKB-UniRule"/>
</dbReference>
<evidence type="ECO:0000259" key="10">
    <source>
        <dbReference type="SMART" id="SM00563"/>
    </source>
</evidence>
<dbReference type="EMBL" id="CP012333">
    <property type="protein sequence ID" value="AKV02048.1"/>
    <property type="molecule type" value="Genomic_DNA"/>
</dbReference>
<dbReference type="GO" id="GO:0016024">
    <property type="term" value="P:CDP-diacylglycerol biosynthetic process"/>
    <property type="evidence" value="ECO:0007669"/>
    <property type="project" value="UniProtKB-UniPathway"/>
</dbReference>
<evidence type="ECO:0000256" key="3">
    <source>
        <dbReference type="ARBA" id="ARBA00005189"/>
    </source>
</evidence>
<dbReference type="AlphaFoldDB" id="A0A0K1Q8H9"/>
<keyword evidence="9" id="KW-0443">Lipid metabolism</keyword>
<gene>
    <name evidence="11" type="ORF">AKJ09_08711</name>
</gene>
<keyword evidence="9" id="KW-0444">Lipid biosynthesis</keyword>
<evidence type="ECO:0000256" key="9">
    <source>
        <dbReference type="RuleBase" id="RU361267"/>
    </source>
</evidence>
<keyword evidence="9" id="KW-0594">Phospholipid biosynthesis</keyword>
<reference evidence="11 12" key="1">
    <citation type="submission" date="2015-08" db="EMBL/GenBank/DDBJ databases">
        <authorList>
            <person name="Babu N.S."/>
            <person name="Beckwith C.J."/>
            <person name="Beseler K.G."/>
            <person name="Brison A."/>
            <person name="Carone J.V."/>
            <person name="Caskin T.P."/>
            <person name="Diamond M."/>
            <person name="Durham M.E."/>
            <person name="Foxe J.M."/>
            <person name="Go M."/>
            <person name="Henderson B.A."/>
            <person name="Jones I.B."/>
            <person name="McGettigan J.A."/>
            <person name="Micheletti S.J."/>
            <person name="Nasrallah M.E."/>
            <person name="Ortiz D."/>
            <person name="Piller C.R."/>
            <person name="Privatt S.R."/>
            <person name="Schneider S.L."/>
            <person name="Sharp S."/>
            <person name="Smith T.C."/>
            <person name="Stanton J.D."/>
            <person name="Ullery H.E."/>
            <person name="Wilson R.J."/>
            <person name="Serrano M.G."/>
            <person name="Buck G."/>
            <person name="Lee V."/>
            <person name="Wang Y."/>
            <person name="Carvalho R."/>
            <person name="Voegtly L."/>
            <person name="Shi R."/>
            <person name="Duckworth R."/>
            <person name="Johnson A."/>
            <person name="Loviza R."/>
            <person name="Walstead R."/>
            <person name="Shah Z."/>
            <person name="Kiflezghi M."/>
            <person name="Wade K."/>
            <person name="Ball S.L."/>
            <person name="Bradley K.W."/>
            <person name="Asai D.J."/>
            <person name="Bowman C.A."/>
            <person name="Russell D.A."/>
            <person name="Pope W.H."/>
            <person name="Jacobs-Sera D."/>
            <person name="Hendrix R.W."/>
            <person name="Hatfull G.F."/>
        </authorList>
    </citation>
    <scope>NUCLEOTIDE SEQUENCE [LARGE SCALE GENOMIC DNA]</scope>
    <source>
        <strain evidence="11 12">DSM 27648</strain>
    </source>
</reference>
<evidence type="ECO:0000256" key="6">
    <source>
        <dbReference type="ARBA" id="ARBA00016139"/>
    </source>
</evidence>
<keyword evidence="8 9" id="KW-0012">Acyltransferase</keyword>
<dbReference type="STRING" id="1391654.AKJ09_08711"/>
<comment type="catalytic activity">
    <reaction evidence="1 9">
        <text>a 1-acyl-sn-glycero-3-phosphate + an acyl-CoA = a 1,2-diacyl-sn-glycero-3-phosphate + CoA</text>
        <dbReference type="Rhea" id="RHEA:19709"/>
        <dbReference type="ChEBI" id="CHEBI:57287"/>
        <dbReference type="ChEBI" id="CHEBI:57970"/>
        <dbReference type="ChEBI" id="CHEBI:58342"/>
        <dbReference type="ChEBI" id="CHEBI:58608"/>
        <dbReference type="EC" id="2.3.1.51"/>
    </reaction>
</comment>